<dbReference type="Proteomes" id="UP000693738">
    <property type="component" value="Unassembled WGS sequence"/>
</dbReference>
<reference evidence="1" key="1">
    <citation type="submission" date="2021-05" db="EMBL/GenBank/DDBJ databases">
        <authorList>
            <person name="Khan N."/>
        </authorList>
    </citation>
    <scope>NUCLEOTIDE SEQUENCE</scope>
</reference>
<protein>
    <recommendedName>
        <fullName evidence="3">Histone H2A/H2B/H3 domain-containing protein</fullName>
    </recommendedName>
</protein>
<proteinExistence type="predicted"/>
<organism evidence="1 2">
    <name type="scientific">Fusarium equiseti</name>
    <name type="common">Fusarium scirpi</name>
    <dbReference type="NCBI Taxonomy" id="61235"/>
    <lineage>
        <taxon>Eukaryota</taxon>
        <taxon>Fungi</taxon>
        <taxon>Dikarya</taxon>
        <taxon>Ascomycota</taxon>
        <taxon>Pezizomycotina</taxon>
        <taxon>Sordariomycetes</taxon>
        <taxon>Hypocreomycetidae</taxon>
        <taxon>Hypocreales</taxon>
        <taxon>Nectriaceae</taxon>
        <taxon>Fusarium</taxon>
        <taxon>Fusarium incarnatum-equiseti species complex</taxon>
    </lineage>
</organism>
<dbReference type="AlphaFoldDB" id="A0A8J2JAE5"/>
<accession>A0A8J2JAE5</accession>
<evidence type="ECO:0000313" key="1">
    <source>
        <dbReference type="EMBL" id="CAG7563818.1"/>
    </source>
</evidence>
<gene>
    <name evidence="1" type="ORF">FEQUK3_LOCUS9556</name>
</gene>
<evidence type="ECO:0008006" key="3">
    <source>
        <dbReference type="Google" id="ProtNLM"/>
    </source>
</evidence>
<comment type="caution">
    <text evidence="1">The sequence shown here is derived from an EMBL/GenBank/DDBJ whole genome shotgun (WGS) entry which is preliminary data.</text>
</comment>
<dbReference type="EMBL" id="CAJSTJ010000162">
    <property type="protein sequence ID" value="CAG7563818.1"/>
    <property type="molecule type" value="Genomic_DNA"/>
</dbReference>
<sequence>MVPQKTVAAKSSARKALLKTVVAREKGGRQVWAKGAKTSAIAGKRFDYYSDPFTLLVMKILKEQNPTTFRSIRIKKAIIEYLKEFAEERLVSFLEGVAVLAEHAGRKAPSKKDFETLKSLHAYVK</sequence>
<name>A0A8J2JAE5_FUSEQ</name>
<evidence type="ECO:0000313" key="2">
    <source>
        <dbReference type="Proteomes" id="UP000693738"/>
    </source>
</evidence>